<evidence type="ECO:0000313" key="2">
    <source>
        <dbReference type="Proteomes" id="UP000245992"/>
    </source>
</evidence>
<keyword evidence="2" id="KW-1185">Reference proteome</keyword>
<dbReference type="STRING" id="1440053.GCA_000718095_01710"/>
<organism evidence="1 2">
    <name type="scientific">Streptomyces scopuliridis RB72</name>
    <dbReference type="NCBI Taxonomy" id="1440053"/>
    <lineage>
        <taxon>Bacteria</taxon>
        <taxon>Bacillati</taxon>
        <taxon>Actinomycetota</taxon>
        <taxon>Actinomycetes</taxon>
        <taxon>Kitasatosporales</taxon>
        <taxon>Streptomycetaceae</taxon>
        <taxon>Streptomyces</taxon>
    </lineage>
</organism>
<sequence length="97" mass="10284">MWCRPSARAERVVDATTAARVHVDYGAGPPTPAEIAGIERQLREPAAGVGASEVLVEVRTEPAGDERGVLAPLRQEVRAARAITSPQRGTGLTDRTL</sequence>
<gene>
    <name evidence="1" type="ORF">Y717_15200</name>
</gene>
<proteinExistence type="predicted"/>
<reference evidence="1 2" key="1">
    <citation type="submission" date="2013-12" db="EMBL/GenBank/DDBJ databases">
        <title>Annotated genome of Streptomyces scopuliridis.</title>
        <authorList>
            <person name="Olson J.B."/>
        </authorList>
    </citation>
    <scope>NUCLEOTIDE SEQUENCE [LARGE SCALE GENOMIC DNA]</scope>
    <source>
        <strain evidence="1 2">RB72</strain>
    </source>
</reference>
<comment type="caution">
    <text evidence="1">The sequence shown here is derived from an EMBL/GenBank/DDBJ whole genome shotgun (WGS) entry which is preliminary data.</text>
</comment>
<dbReference type="Proteomes" id="UP000245992">
    <property type="component" value="Unassembled WGS sequence"/>
</dbReference>
<dbReference type="EMBL" id="AZSP01000003">
    <property type="protein sequence ID" value="PVE14168.1"/>
    <property type="molecule type" value="Genomic_DNA"/>
</dbReference>
<accession>A0A2T7TGE1</accession>
<protein>
    <submittedName>
        <fullName evidence="1">Uncharacterized protein</fullName>
    </submittedName>
</protein>
<name>A0A2T7TGE1_9ACTN</name>
<evidence type="ECO:0000313" key="1">
    <source>
        <dbReference type="EMBL" id="PVE14168.1"/>
    </source>
</evidence>
<dbReference type="AlphaFoldDB" id="A0A2T7TGE1"/>